<name>A0A5F1YF46_9LEPT</name>
<keyword evidence="1" id="KW-1133">Transmembrane helix</keyword>
<evidence type="ECO:0000313" key="3">
    <source>
        <dbReference type="Proteomes" id="UP000298277"/>
    </source>
</evidence>
<reference evidence="2" key="1">
    <citation type="journal article" date="2019" name="PLoS Negl. Trop. Dis.">
        <title>Revisiting the worldwide diversity of Leptospira species in the environment.</title>
        <authorList>
            <person name="Vincent A.T."/>
            <person name="Schiettekatte O."/>
            <person name="Bourhy P."/>
            <person name="Veyrier F.J."/>
            <person name="Picardeau M."/>
        </authorList>
    </citation>
    <scope>NUCLEOTIDE SEQUENCE [LARGE SCALE GENOMIC DNA]</scope>
    <source>
        <strain evidence="2">201800299</strain>
    </source>
</reference>
<keyword evidence="3" id="KW-1185">Reference proteome</keyword>
<feature type="transmembrane region" description="Helical" evidence="1">
    <location>
        <begin position="6"/>
        <end position="26"/>
    </location>
</feature>
<gene>
    <name evidence="2" type="ORF">EHQ17_02710</name>
</gene>
<keyword evidence="1" id="KW-0812">Transmembrane</keyword>
<protein>
    <submittedName>
        <fullName evidence="2">DUF1176 domain-containing protein</fullName>
    </submittedName>
</protein>
<accession>A0A5F1YF46</accession>
<keyword evidence="1" id="KW-0472">Membrane</keyword>
<organism evidence="2 3">
    <name type="scientific">Leptospira gomenensis</name>
    <dbReference type="NCBI Taxonomy" id="2484974"/>
    <lineage>
        <taxon>Bacteria</taxon>
        <taxon>Pseudomonadati</taxon>
        <taxon>Spirochaetota</taxon>
        <taxon>Spirochaetia</taxon>
        <taxon>Leptospirales</taxon>
        <taxon>Leptospiraceae</taxon>
        <taxon>Leptospira</taxon>
    </lineage>
</organism>
<dbReference type="OrthoDB" id="330924at2"/>
<comment type="caution">
    <text evidence="2">The sequence shown here is derived from an EMBL/GenBank/DDBJ whole genome shotgun (WGS) entry which is preliminary data.</text>
</comment>
<dbReference type="EMBL" id="RQFA01000014">
    <property type="protein sequence ID" value="TGK37480.1"/>
    <property type="molecule type" value="Genomic_DNA"/>
</dbReference>
<proteinExistence type="predicted"/>
<evidence type="ECO:0000256" key="1">
    <source>
        <dbReference type="SAM" id="Phobius"/>
    </source>
</evidence>
<dbReference type="InterPro" id="IPR009560">
    <property type="entry name" value="DUF1176"/>
</dbReference>
<sequence>MNARFFTYLFLGSIFLCVYEGLVLFLHSRSDSVEVRLRPSEFRRNSILWPLDCEYGARSSGSNEKSELPSEVCADAVETIRKKIPNDCDFTSIEKDKNGFVDLHRYADFLNETPLRFFSLGNGIFLGELLCQRSAYNQNRIYFIYDERFIPATTKLLTFTAYEFRLAKDGSIQRTPFESVNWIRFYDPEHKEFIAFLKGRGMGDCGRYFRYRLTNQNEPILSEMRAKLECDGRNPYSSEEIPLLWQKYEEPFDPLFAFKTKIRKLMEKKFPQSCLFLSRKVSETDLTYPLE</sequence>
<dbReference type="Pfam" id="PF06674">
    <property type="entry name" value="DUF1176"/>
    <property type="match status" value="1"/>
</dbReference>
<dbReference type="RefSeq" id="WP_135595765.1">
    <property type="nucleotide sequence ID" value="NZ_RQEZ01000075.1"/>
</dbReference>
<dbReference type="AlphaFoldDB" id="A0A5F1YF46"/>
<dbReference type="Proteomes" id="UP000298277">
    <property type="component" value="Unassembled WGS sequence"/>
</dbReference>
<evidence type="ECO:0000313" key="2">
    <source>
        <dbReference type="EMBL" id="TGK37480.1"/>
    </source>
</evidence>